<keyword evidence="4" id="KW-1185">Reference proteome</keyword>
<evidence type="ECO:0000313" key="3">
    <source>
        <dbReference type="EMBL" id="EEF24157.1"/>
    </source>
</evidence>
<dbReference type="GO" id="GO:0003677">
    <property type="term" value="F:DNA binding"/>
    <property type="evidence" value="ECO:0007669"/>
    <property type="project" value="UniProtKB-KW"/>
</dbReference>
<dbReference type="PROSITE" id="PS51900">
    <property type="entry name" value="CB"/>
    <property type="match status" value="1"/>
</dbReference>
<keyword evidence="1" id="KW-0238">DNA-binding</keyword>
<evidence type="ECO:0000256" key="1">
    <source>
        <dbReference type="ARBA" id="ARBA00023125"/>
    </source>
</evidence>
<dbReference type="InterPro" id="IPR044068">
    <property type="entry name" value="CB"/>
</dbReference>
<dbReference type="EMBL" id="EQ983236">
    <property type="protein sequence ID" value="EEF24157.1"/>
    <property type="molecule type" value="Genomic_DNA"/>
</dbReference>
<protein>
    <recommendedName>
        <fullName evidence="2">Core-binding (CB) domain-containing protein</fullName>
    </recommendedName>
</protein>
<dbReference type="InParanoid" id="B9TJ06"/>
<reference evidence="4" key="1">
    <citation type="journal article" date="2010" name="Nat. Biotechnol.">
        <title>Draft genome sequence of the oilseed species Ricinus communis.</title>
        <authorList>
            <person name="Chan A.P."/>
            <person name="Crabtree J."/>
            <person name="Zhao Q."/>
            <person name="Lorenzi H."/>
            <person name="Orvis J."/>
            <person name="Puiu D."/>
            <person name="Melake-Berhan A."/>
            <person name="Jones K.M."/>
            <person name="Redman J."/>
            <person name="Chen G."/>
            <person name="Cahoon E.B."/>
            <person name="Gedil M."/>
            <person name="Stanke M."/>
            <person name="Haas B.J."/>
            <person name="Wortman J.R."/>
            <person name="Fraser-Liggett C.M."/>
            <person name="Ravel J."/>
            <person name="Rabinowicz P.D."/>
        </authorList>
    </citation>
    <scope>NUCLEOTIDE SEQUENCE [LARGE SCALE GENOMIC DNA]</scope>
    <source>
        <strain evidence="4">cv. Hale</strain>
    </source>
</reference>
<sequence length="103" mass="11833">MEFIAAPNDYFLWVALENPRTRSPATWTSYAEAIYDYFAWLEANALSWDALPPRHGEGGGISNIALYRNWSLDALDRRSGGRAMAPSTVRKRLSQVMRFYEWA</sequence>
<dbReference type="Gene3D" id="1.10.150.130">
    <property type="match status" value="1"/>
</dbReference>
<dbReference type="InterPro" id="IPR010998">
    <property type="entry name" value="Integrase_recombinase_N"/>
</dbReference>
<proteinExistence type="predicted"/>
<evidence type="ECO:0000259" key="2">
    <source>
        <dbReference type="PROSITE" id="PS51900"/>
    </source>
</evidence>
<gene>
    <name evidence="3" type="ORF">RCOM_1803870</name>
</gene>
<dbReference type="Proteomes" id="UP000008311">
    <property type="component" value="Unassembled WGS sequence"/>
</dbReference>
<dbReference type="AlphaFoldDB" id="B9TJ06"/>
<name>B9TJ06_RICCO</name>
<evidence type="ECO:0000313" key="4">
    <source>
        <dbReference type="Proteomes" id="UP000008311"/>
    </source>
</evidence>
<feature type="domain" description="Core-binding (CB)" evidence="2">
    <location>
        <begin position="1"/>
        <end position="103"/>
    </location>
</feature>
<accession>B9TJ06</accession>
<organism evidence="3 4">
    <name type="scientific">Ricinus communis</name>
    <name type="common">Castor bean</name>
    <dbReference type="NCBI Taxonomy" id="3988"/>
    <lineage>
        <taxon>Eukaryota</taxon>
        <taxon>Viridiplantae</taxon>
        <taxon>Streptophyta</taxon>
        <taxon>Embryophyta</taxon>
        <taxon>Tracheophyta</taxon>
        <taxon>Spermatophyta</taxon>
        <taxon>Magnoliopsida</taxon>
        <taxon>eudicotyledons</taxon>
        <taxon>Gunneridae</taxon>
        <taxon>Pentapetalae</taxon>
        <taxon>rosids</taxon>
        <taxon>fabids</taxon>
        <taxon>Malpighiales</taxon>
        <taxon>Euphorbiaceae</taxon>
        <taxon>Acalyphoideae</taxon>
        <taxon>Acalypheae</taxon>
        <taxon>Ricinus</taxon>
    </lineage>
</organism>